<protein>
    <submittedName>
        <fullName evidence="1">DUF2577 domain-containing protein</fullName>
    </submittedName>
</protein>
<dbReference type="Pfam" id="PF10844">
    <property type="entry name" value="DUF2577"/>
    <property type="match status" value="1"/>
</dbReference>
<proteinExistence type="predicted"/>
<comment type="caution">
    <text evidence="1">The sequence shown here is derived from an EMBL/GenBank/DDBJ whole genome shotgun (WGS) entry which is preliminary data.</text>
</comment>
<evidence type="ECO:0000313" key="2">
    <source>
        <dbReference type="Proteomes" id="UP001595733"/>
    </source>
</evidence>
<dbReference type="RefSeq" id="WP_378141765.1">
    <property type="nucleotide sequence ID" value="NZ_JBHSEF010000023.1"/>
</dbReference>
<evidence type="ECO:0000313" key="1">
    <source>
        <dbReference type="EMBL" id="MFC4355301.1"/>
    </source>
</evidence>
<organism evidence="1 2">
    <name type="scientific">Chryseomicrobium palamuruense</name>
    <dbReference type="NCBI Taxonomy" id="682973"/>
    <lineage>
        <taxon>Bacteria</taxon>
        <taxon>Bacillati</taxon>
        <taxon>Bacillota</taxon>
        <taxon>Bacilli</taxon>
        <taxon>Bacillales</taxon>
        <taxon>Caryophanaceae</taxon>
        <taxon>Chryseomicrobium</taxon>
    </lineage>
</organism>
<sequence length="108" mass="12125">MRDFTSFSKAMQRIAVDAVNATKPTAIVYGKVTSISPLKVNVEQKMTLTNAQLVLTRNVTDFETELKLDGQSSKQKYMIHNALKVGEEVLMIQMQGGQKYIVIDRVMT</sequence>
<keyword evidence="2" id="KW-1185">Reference proteome</keyword>
<name>A0ABV8UX55_9BACL</name>
<reference evidence="2" key="1">
    <citation type="journal article" date="2019" name="Int. J. Syst. Evol. Microbiol.">
        <title>The Global Catalogue of Microorganisms (GCM) 10K type strain sequencing project: providing services to taxonomists for standard genome sequencing and annotation.</title>
        <authorList>
            <consortium name="The Broad Institute Genomics Platform"/>
            <consortium name="The Broad Institute Genome Sequencing Center for Infectious Disease"/>
            <person name="Wu L."/>
            <person name="Ma J."/>
        </authorList>
    </citation>
    <scope>NUCLEOTIDE SEQUENCE [LARGE SCALE GENOMIC DNA]</scope>
    <source>
        <strain evidence="2">CCUG 50353</strain>
    </source>
</reference>
<gene>
    <name evidence="1" type="ORF">ACFO0S_09605</name>
</gene>
<accession>A0ABV8UX55</accession>
<dbReference type="InterPro" id="IPR022555">
    <property type="entry name" value="DUF2577"/>
</dbReference>
<dbReference type="EMBL" id="JBHSEF010000023">
    <property type="protein sequence ID" value="MFC4355301.1"/>
    <property type="molecule type" value="Genomic_DNA"/>
</dbReference>
<dbReference type="Proteomes" id="UP001595733">
    <property type="component" value="Unassembled WGS sequence"/>
</dbReference>